<accession>A0A0D0QB08</accession>
<dbReference type="SFLD" id="SFLDG01212">
    <property type="entry name" value="Phytoene_synthase_like"/>
    <property type="match status" value="1"/>
</dbReference>
<dbReference type="InterPro" id="IPR002060">
    <property type="entry name" value="Squ/phyt_synthse"/>
</dbReference>
<keyword evidence="2" id="KW-1185">Reference proteome</keyword>
<dbReference type="GO" id="GO:0051996">
    <property type="term" value="F:squalene synthase [NAD(P)H] activity"/>
    <property type="evidence" value="ECO:0007669"/>
    <property type="project" value="UniProtKB-EC"/>
</dbReference>
<dbReference type="Gene3D" id="1.10.600.10">
    <property type="entry name" value="Farnesyl Diphosphate Synthase"/>
    <property type="match status" value="1"/>
</dbReference>
<dbReference type="eggNOG" id="COG1562">
    <property type="taxonomic scope" value="Bacteria"/>
</dbReference>
<dbReference type="Pfam" id="PF00494">
    <property type="entry name" value="SQS_PSY"/>
    <property type="match status" value="1"/>
</dbReference>
<proteinExistence type="predicted"/>
<organism evidence="1 2">
    <name type="scientific">Wenxinia marina DSM 24838</name>
    <dbReference type="NCBI Taxonomy" id="1123501"/>
    <lineage>
        <taxon>Bacteria</taxon>
        <taxon>Pseudomonadati</taxon>
        <taxon>Pseudomonadota</taxon>
        <taxon>Alphaproteobacteria</taxon>
        <taxon>Rhodobacterales</taxon>
        <taxon>Roseobacteraceae</taxon>
        <taxon>Wenxinia</taxon>
    </lineage>
</organism>
<dbReference type="EC" id="2.5.1.32" evidence="1"/>
<reference evidence="1 2" key="1">
    <citation type="submission" date="2013-01" db="EMBL/GenBank/DDBJ databases">
        <authorList>
            <person name="Fiebig A."/>
            <person name="Goeker M."/>
            <person name="Klenk H.-P.P."/>
        </authorList>
    </citation>
    <scope>NUCLEOTIDE SEQUENCE [LARGE SCALE GENOMIC DNA]</scope>
    <source>
        <strain evidence="1 2">DSM 24838</strain>
    </source>
</reference>
<dbReference type="EMBL" id="AONG01000017">
    <property type="protein sequence ID" value="KIQ68108.1"/>
    <property type="molecule type" value="Genomic_DNA"/>
</dbReference>
<dbReference type="InterPro" id="IPR033904">
    <property type="entry name" value="Trans_IPPS_HH"/>
</dbReference>
<dbReference type="InterPro" id="IPR044843">
    <property type="entry name" value="Trans_IPPS_bact-type"/>
</dbReference>
<name>A0A0D0QB08_9RHOB</name>
<keyword evidence="1" id="KW-0808">Transferase</keyword>
<evidence type="ECO:0000313" key="2">
    <source>
        <dbReference type="Proteomes" id="UP000035100"/>
    </source>
</evidence>
<comment type="caution">
    <text evidence="1">The sequence shown here is derived from an EMBL/GenBank/DDBJ whole genome shotgun (WGS) entry which is preliminary data.</text>
</comment>
<dbReference type="PATRIC" id="fig|1123501.6.peg.3449"/>
<dbReference type="Proteomes" id="UP000035100">
    <property type="component" value="Unassembled WGS sequence"/>
</dbReference>
<dbReference type="STRING" id="1123501.Wenmar_03323"/>
<dbReference type="SFLD" id="SFLDS00005">
    <property type="entry name" value="Isoprenoid_Synthase_Type_I"/>
    <property type="match status" value="1"/>
</dbReference>
<dbReference type="RefSeq" id="WP_018302529.1">
    <property type="nucleotide sequence ID" value="NZ_KB902285.1"/>
</dbReference>
<dbReference type="CDD" id="cd00683">
    <property type="entry name" value="Trans_IPPS_HH"/>
    <property type="match status" value="1"/>
</dbReference>
<dbReference type="InterPro" id="IPR008949">
    <property type="entry name" value="Isoprenoid_synthase_dom_sf"/>
</dbReference>
<dbReference type="AlphaFoldDB" id="A0A0D0QB08"/>
<gene>
    <name evidence="1" type="ORF">Wenmar_03323</name>
</gene>
<dbReference type="GO" id="GO:0016114">
    <property type="term" value="P:terpenoid biosynthetic process"/>
    <property type="evidence" value="ECO:0007669"/>
    <property type="project" value="UniProtKB-ARBA"/>
</dbReference>
<dbReference type="PANTHER" id="PTHR31480">
    <property type="entry name" value="BIFUNCTIONAL LYCOPENE CYCLASE/PHYTOENE SYNTHASE"/>
    <property type="match status" value="1"/>
</dbReference>
<protein>
    <submittedName>
        <fullName evidence="1">Farnesyl-diphosphate farnesyltransferase</fullName>
        <ecNumber evidence="1">2.5.1.21</ecNumber>
        <ecNumber evidence="1">2.5.1.32</ecNumber>
    </submittedName>
</protein>
<dbReference type="OrthoDB" id="9807580at2"/>
<sequence>MALDMDMQKPAAEIVRASGSSFAAGMRCLPRERRRAIVAVYAFCRTVDDIADGGGTVERRSAGLDAWQRELDRVRRDEAVTPVGTELAWAIRRFALPDEELDLVIEGMRMDVDGMCAPDSRTLDDYVRRVAGSVGLLSMHIFGAWQGDASRRFALSLAQALQLTNILRDVEEDAAIGRIYLPSELLTEAGVSPDPRTLPAAAGLPRVRGAIAAKARAAFDAAEAEIPRHSRLRLMPALMMMGPYERLLTEVERDTRRPPPPRTRLGKLRDGLVCILRGRA</sequence>
<dbReference type="EC" id="2.5.1.21" evidence="1"/>
<dbReference type="SUPFAM" id="SSF48576">
    <property type="entry name" value="Terpenoid synthases"/>
    <property type="match status" value="1"/>
</dbReference>
<evidence type="ECO:0000313" key="1">
    <source>
        <dbReference type="EMBL" id="KIQ68108.1"/>
    </source>
</evidence>
<dbReference type="SFLD" id="SFLDG01018">
    <property type="entry name" value="Squalene/Phytoene_Synthase_Lik"/>
    <property type="match status" value="1"/>
</dbReference>
<dbReference type="GO" id="GO:0004311">
    <property type="term" value="F:geranylgeranyl diphosphate synthase activity"/>
    <property type="evidence" value="ECO:0007669"/>
    <property type="project" value="InterPro"/>
</dbReference>